<keyword evidence="6" id="KW-0732">Signal</keyword>
<dbReference type="Pfam" id="PF13442">
    <property type="entry name" value="Cytochrome_CBB3"/>
    <property type="match status" value="1"/>
</dbReference>
<dbReference type="PROSITE" id="PS51007">
    <property type="entry name" value="CYTC"/>
    <property type="match status" value="1"/>
</dbReference>
<sequence>MNWVRSRCGRCPMSRIGFLVLSLPVLLAGCTQQMANQRRLDALEPREGIVDQSDVDPTPPHVVQASDAARGRPTHSASGIAWESGINLNEPLDLSRDLRRALLRRGRERFLIHCVPCHDRSGSGNGMAARRGMTFPPSYHTPRLRNKPLPYFYKVISEGKNKMPAYGDQIRESDRWAIAAYVRALQLSQYVPASRLSEEDRQQLAGATGPGEKRQDSSEVADE</sequence>
<dbReference type="Gene3D" id="1.10.760.10">
    <property type="entry name" value="Cytochrome c-like domain"/>
    <property type="match status" value="1"/>
</dbReference>
<feature type="signal peptide" evidence="6">
    <location>
        <begin position="1"/>
        <end position="27"/>
    </location>
</feature>
<dbReference type="InterPro" id="IPR009056">
    <property type="entry name" value="Cyt_c-like_dom"/>
</dbReference>
<gene>
    <name evidence="8" type="ORF">FYK55_16470</name>
</gene>
<evidence type="ECO:0000256" key="5">
    <source>
        <dbReference type="SAM" id="MobiDB-lite"/>
    </source>
</evidence>
<evidence type="ECO:0000313" key="8">
    <source>
        <dbReference type="EMBL" id="KAA5541804.1"/>
    </source>
</evidence>
<evidence type="ECO:0000256" key="2">
    <source>
        <dbReference type="ARBA" id="ARBA00022723"/>
    </source>
</evidence>
<dbReference type="PROSITE" id="PS51257">
    <property type="entry name" value="PROKAR_LIPOPROTEIN"/>
    <property type="match status" value="1"/>
</dbReference>
<feature type="domain" description="Cytochrome c" evidence="7">
    <location>
        <begin position="101"/>
        <end position="186"/>
    </location>
</feature>
<evidence type="ECO:0000313" key="9">
    <source>
        <dbReference type="Proteomes" id="UP000324479"/>
    </source>
</evidence>
<reference evidence="8 9" key="1">
    <citation type="submission" date="2019-08" db="EMBL/GenBank/DDBJ databases">
        <authorList>
            <person name="Dhanesh K."/>
            <person name="Kumar G."/>
            <person name="Sasikala C."/>
            <person name="Venkata Ramana C."/>
        </authorList>
    </citation>
    <scope>NUCLEOTIDE SEQUENCE [LARGE SCALE GENOMIC DNA]</scope>
    <source>
        <strain evidence="8 9">JC645</strain>
    </source>
</reference>
<protein>
    <submittedName>
        <fullName evidence="8">Cytochrome c</fullName>
    </submittedName>
</protein>
<evidence type="ECO:0000256" key="1">
    <source>
        <dbReference type="ARBA" id="ARBA00022617"/>
    </source>
</evidence>
<evidence type="ECO:0000256" key="6">
    <source>
        <dbReference type="SAM" id="SignalP"/>
    </source>
</evidence>
<keyword evidence="2 4" id="KW-0479">Metal-binding</keyword>
<dbReference type="GO" id="GO:0046872">
    <property type="term" value="F:metal ion binding"/>
    <property type="evidence" value="ECO:0007669"/>
    <property type="project" value="UniProtKB-KW"/>
</dbReference>
<feature type="region of interest" description="Disordered" evidence="5">
    <location>
        <begin position="50"/>
        <end position="76"/>
    </location>
</feature>
<keyword evidence="1 4" id="KW-0349">Heme</keyword>
<dbReference type="EMBL" id="VWOX01000009">
    <property type="protein sequence ID" value="KAA5541804.1"/>
    <property type="molecule type" value="Genomic_DNA"/>
</dbReference>
<dbReference type="PANTHER" id="PTHR40394:SF2">
    <property type="entry name" value="QUINOL:CYTOCHROME C OXIDOREDUCTASE MEMBRANE PROTEIN"/>
    <property type="match status" value="1"/>
</dbReference>
<comment type="caution">
    <text evidence="8">The sequence shown here is derived from an EMBL/GenBank/DDBJ whole genome shotgun (WGS) entry which is preliminary data.</text>
</comment>
<accession>A0A5M6D2T3</accession>
<dbReference type="GO" id="GO:0009055">
    <property type="term" value="F:electron transfer activity"/>
    <property type="evidence" value="ECO:0007669"/>
    <property type="project" value="InterPro"/>
</dbReference>
<feature type="chain" id="PRO_5024456050" evidence="6">
    <location>
        <begin position="28"/>
        <end position="223"/>
    </location>
</feature>
<keyword evidence="9" id="KW-1185">Reference proteome</keyword>
<dbReference type="Proteomes" id="UP000324479">
    <property type="component" value="Unassembled WGS sequence"/>
</dbReference>
<organism evidence="8 9">
    <name type="scientific">Roseiconus nitratireducens</name>
    <dbReference type="NCBI Taxonomy" id="2605748"/>
    <lineage>
        <taxon>Bacteria</taxon>
        <taxon>Pseudomonadati</taxon>
        <taxon>Planctomycetota</taxon>
        <taxon>Planctomycetia</taxon>
        <taxon>Pirellulales</taxon>
        <taxon>Pirellulaceae</taxon>
        <taxon>Roseiconus</taxon>
    </lineage>
</organism>
<dbReference type="PANTHER" id="PTHR40394">
    <property type="entry name" value="LIPOPROTEIN-RELATED"/>
    <property type="match status" value="1"/>
</dbReference>
<evidence type="ECO:0000256" key="4">
    <source>
        <dbReference type="PROSITE-ProRule" id="PRU00433"/>
    </source>
</evidence>
<name>A0A5M6D2T3_9BACT</name>
<keyword evidence="3 4" id="KW-0408">Iron</keyword>
<evidence type="ECO:0000259" key="7">
    <source>
        <dbReference type="PROSITE" id="PS51007"/>
    </source>
</evidence>
<dbReference type="GO" id="GO:0020037">
    <property type="term" value="F:heme binding"/>
    <property type="evidence" value="ECO:0007669"/>
    <property type="project" value="InterPro"/>
</dbReference>
<evidence type="ECO:0000256" key="3">
    <source>
        <dbReference type="ARBA" id="ARBA00023004"/>
    </source>
</evidence>
<proteinExistence type="predicted"/>
<dbReference type="SUPFAM" id="SSF46626">
    <property type="entry name" value="Cytochrome c"/>
    <property type="match status" value="1"/>
</dbReference>
<dbReference type="InterPro" id="IPR036909">
    <property type="entry name" value="Cyt_c-like_dom_sf"/>
</dbReference>
<dbReference type="AlphaFoldDB" id="A0A5M6D2T3"/>
<feature type="region of interest" description="Disordered" evidence="5">
    <location>
        <begin position="196"/>
        <end position="223"/>
    </location>
</feature>